<dbReference type="NCBIfam" id="NF006521">
    <property type="entry name" value="PRK08965.1-5"/>
    <property type="match status" value="1"/>
</dbReference>
<evidence type="ECO:0000256" key="7">
    <source>
        <dbReference type="SAM" id="Phobius"/>
    </source>
</evidence>
<comment type="similarity">
    <text evidence="2">Belongs to the CPA3 antiporters (TC 2.A.63) subunit E family.</text>
</comment>
<proteinExistence type="inferred from homology"/>
<protein>
    <submittedName>
        <fullName evidence="8">Multicomponent Na+:H+ antiporter subunit E</fullName>
    </submittedName>
</protein>
<feature type="transmembrane region" description="Helical" evidence="7">
    <location>
        <begin position="63"/>
        <end position="83"/>
    </location>
</feature>
<reference evidence="8 9" key="1">
    <citation type="submission" date="2020-08" db="EMBL/GenBank/DDBJ databases">
        <title>Genomic Encyclopedia of Type Strains, Phase III (KMG-III): the genomes of soil and plant-associated and newly described type strains.</title>
        <authorList>
            <person name="Whitman W."/>
        </authorList>
    </citation>
    <scope>NUCLEOTIDE SEQUENCE [LARGE SCALE GENOMIC DNA]</scope>
    <source>
        <strain evidence="8 9">CECT 3287</strain>
    </source>
</reference>
<dbReference type="Proteomes" id="UP000590749">
    <property type="component" value="Unassembled WGS sequence"/>
</dbReference>
<dbReference type="Pfam" id="PF01899">
    <property type="entry name" value="MNHE"/>
    <property type="match status" value="1"/>
</dbReference>
<evidence type="ECO:0000256" key="3">
    <source>
        <dbReference type="ARBA" id="ARBA00022475"/>
    </source>
</evidence>
<comment type="subcellular location">
    <subcellularLocation>
        <location evidence="1">Cell membrane</location>
        <topology evidence="1">Multi-pass membrane protein</topology>
    </subcellularLocation>
</comment>
<keyword evidence="4 7" id="KW-0812">Transmembrane</keyword>
<evidence type="ECO:0000256" key="2">
    <source>
        <dbReference type="ARBA" id="ARBA00006228"/>
    </source>
</evidence>
<keyword evidence="5 7" id="KW-1133">Transmembrane helix</keyword>
<keyword evidence="6 7" id="KW-0472">Membrane</keyword>
<evidence type="ECO:0000313" key="8">
    <source>
        <dbReference type="EMBL" id="MBB3100968.1"/>
    </source>
</evidence>
<sequence length="185" mass="19848">MAGTRDRLVAVAALTVVWMLLWGSFSWLTLFGGLLVSVLVLAVFPLPRVTFAGRLRPVGLLRFAVRFVVDLWVASFQLAWTALAGRRAPRSAVLALRLAVRSDLNLTMCAEAVSLVPGSLIVDLDRAAGVLYVHVFDVAGPADVARFRREVRGIERRIIGAVGSDAEIAVVEIAAAQIGDEGGSR</sequence>
<feature type="transmembrane region" description="Helical" evidence="7">
    <location>
        <begin position="31"/>
        <end position="51"/>
    </location>
</feature>
<accession>A0A7W5AR84</accession>
<dbReference type="InterPro" id="IPR002758">
    <property type="entry name" value="Cation_antiport_E"/>
</dbReference>
<gene>
    <name evidence="8" type="ORF">FHR83_008695</name>
</gene>
<dbReference type="EMBL" id="JACHXF010000031">
    <property type="protein sequence ID" value="MBB3100968.1"/>
    <property type="molecule type" value="Genomic_DNA"/>
</dbReference>
<dbReference type="PANTHER" id="PTHR34584">
    <property type="entry name" value="NA(+)/H(+) ANTIPORTER SUBUNIT E1"/>
    <property type="match status" value="1"/>
</dbReference>
<feature type="transmembrane region" description="Helical" evidence="7">
    <location>
        <begin position="7"/>
        <end position="25"/>
    </location>
</feature>
<dbReference type="RefSeq" id="WP_183227106.1">
    <property type="nucleotide sequence ID" value="NZ_BMPW01000036.1"/>
</dbReference>
<dbReference type="PANTHER" id="PTHR34584:SF1">
    <property type="entry name" value="NA(+)_H(+) ANTIPORTER SUBUNIT E1"/>
    <property type="match status" value="1"/>
</dbReference>
<dbReference type="AlphaFoldDB" id="A0A7W5AR84"/>
<evidence type="ECO:0000256" key="1">
    <source>
        <dbReference type="ARBA" id="ARBA00004651"/>
    </source>
</evidence>
<name>A0A7W5AR84_9ACTN</name>
<dbReference type="GO" id="GO:0008324">
    <property type="term" value="F:monoatomic cation transmembrane transporter activity"/>
    <property type="evidence" value="ECO:0007669"/>
    <property type="project" value="InterPro"/>
</dbReference>
<keyword evidence="3" id="KW-1003">Cell membrane</keyword>
<organism evidence="8 9">
    <name type="scientific">Actinoplanes campanulatus</name>
    <dbReference type="NCBI Taxonomy" id="113559"/>
    <lineage>
        <taxon>Bacteria</taxon>
        <taxon>Bacillati</taxon>
        <taxon>Actinomycetota</taxon>
        <taxon>Actinomycetes</taxon>
        <taxon>Micromonosporales</taxon>
        <taxon>Micromonosporaceae</taxon>
        <taxon>Actinoplanes</taxon>
    </lineage>
</organism>
<keyword evidence="9" id="KW-1185">Reference proteome</keyword>
<dbReference type="GO" id="GO:0005886">
    <property type="term" value="C:plasma membrane"/>
    <property type="evidence" value="ECO:0007669"/>
    <property type="project" value="UniProtKB-SubCell"/>
</dbReference>
<comment type="caution">
    <text evidence="8">The sequence shown here is derived from an EMBL/GenBank/DDBJ whole genome shotgun (WGS) entry which is preliminary data.</text>
</comment>
<evidence type="ECO:0000313" key="9">
    <source>
        <dbReference type="Proteomes" id="UP000590749"/>
    </source>
</evidence>
<evidence type="ECO:0000256" key="5">
    <source>
        <dbReference type="ARBA" id="ARBA00022989"/>
    </source>
</evidence>
<evidence type="ECO:0000256" key="4">
    <source>
        <dbReference type="ARBA" id="ARBA00022692"/>
    </source>
</evidence>
<evidence type="ECO:0000256" key="6">
    <source>
        <dbReference type="ARBA" id="ARBA00023136"/>
    </source>
</evidence>